<dbReference type="AlphaFoldDB" id="A0A401G773"/>
<dbReference type="CDD" id="cd03311">
    <property type="entry name" value="CIMS_C_terminal_like"/>
    <property type="match status" value="1"/>
</dbReference>
<organism evidence="2 3">
    <name type="scientific">Sparassis crispa</name>
    <dbReference type="NCBI Taxonomy" id="139825"/>
    <lineage>
        <taxon>Eukaryota</taxon>
        <taxon>Fungi</taxon>
        <taxon>Dikarya</taxon>
        <taxon>Basidiomycota</taxon>
        <taxon>Agaricomycotina</taxon>
        <taxon>Agaricomycetes</taxon>
        <taxon>Polyporales</taxon>
        <taxon>Sparassidaceae</taxon>
        <taxon>Sparassis</taxon>
    </lineage>
</organism>
<dbReference type="GeneID" id="38774937"/>
<dbReference type="OrthoDB" id="7772923at2759"/>
<sequence length="451" mass="51190">MTLAWTSKKLHLLLKHRTPRLLGLFHVSKLSISMNHAWRRHLTCPGITHIDPVLTMSTRLNPPFRAEHIGSLLRPAKLVAKRFEFETGACSAEELKAVEDESIPAIVKLQREAGMKTITDGEMRRAAFYQGMFEKLGGMEIVPNCSLTTFKSYIPYVGIFHAMGLTEYSSIYCNGKIKRTEGVHTDDFKYLKSLVSSEVEHIKVTICGPTWMHLRHGSDHTYDKSVYTNDAQYFADLIQAYREEIKELYSLGCRNVQFDDPTFCFFCSDSMITGMEQAGVDHEALLRMYIDVFNDITKSRPADLTMGVHMCRGNFKGMHYTAGGYARISETLFKRMDVDCFYLEFDDDRSGDLMPLRYLPPNKTAVLGLITTKRGTLESIANLRVRVEEAAEIISQGDPKRPKSDAMNQLCLSPQCGFASVFEGNPISEEEERKKLELVVEAAKQIWQSFP</sequence>
<dbReference type="InParanoid" id="A0A401G773"/>
<dbReference type="Proteomes" id="UP000287166">
    <property type="component" value="Unassembled WGS sequence"/>
</dbReference>
<proteinExistence type="predicted"/>
<dbReference type="Pfam" id="PF01717">
    <property type="entry name" value="Meth_synt_2"/>
    <property type="match status" value="1"/>
</dbReference>
<dbReference type="InterPro" id="IPR038071">
    <property type="entry name" value="UROD/MetE-like_sf"/>
</dbReference>
<evidence type="ECO:0000313" key="3">
    <source>
        <dbReference type="Proteomes" id="UP000287166"/>
    </source>
</evidence>
<dbReference type="STRING" id="139825.A0A401G773"/>
<dbReference type="InterPro" id="IPR002629">
    <property type="entry name" value="Met_Synth_C/arc"/>
</dbReference>
<evidence type="ECO:0000313" key="2">
    <source>
        <dbReference type="EMBL" id="GBE78020.1"/>
    </source>
</evidence>
<dbReference type="NCBIfam" id="NF005085">
    <property type="entry name" value="PRK06520.1"/>
    <property type="match status" value="1"/>
</dbReference>
<evidence type="ECO:0000259" key="1">
    <source>
        <dbReference type="Pfam" id="PF01717"/>
    </source>
</evidence>
<dbReference type="GO" id="GO:0008270">
    <property type="term" value="F:zinc ion binding"/>
    <property type="evidence" value="ECO:0007669"/>
    <property type="project" value="InterPro"/>
</dbReference>
<protein>
    <submittedName>
        <fullName evidence="2">UROD/MetE-like protein</fullName>
    </submittedName>
</protein>
<dbReference type="RefSeq" id="XP_027608933.1">
    <property type="nucleotide sequence ID" value="XM_027753132.1"/>
</dbReference>
<feature type="domain" description="Cobalamin-independent methionine synthase MetE C-terminal/archaeal" evidence="1">
    <location>
        <begin position="69"/>
        <end position="444"/>
    </location>
</feature>
<name>A0A401G773_9APHY</name>
<reference evidence="2 3" key="1">
    <citation type="journal article" date="2018" name="Sci. Rep.">
        <title>Genome sequence of the cauliflower mushroom Sparassis crispa (Hanabiratake) and its association with beneficial usage.</title>
        <authorList>
            <person name="Kiyama R."/>
            <person name="Furutani Y."/>
            <person name="Kawaguchi K."/>
            <person name="Nakanishi T."/>
        </authorList>
    </citation>
    <scope>NUCLEOTIDE SEQUENCE [LARGE SCALE GENOMIC DNA]</scope>
</reference>
<dbReference type="PANTHER" id="PTHR43844">
    <property type="entry name" value="METHIONINE SYNTHASE"/>
    <property type="match status" value="1"/>
</dbReference>
<dbReference type="PANTHER" id="PTHR43844:SF2">
    <property type="entry name" value="SYNTHASE, VITAMIN-B12 INDEPENDENT, PUTATIVE (AFU_ORTHOLOGUE AFUA_3G12060)-RELATED"/>
    <property type="match status" value="1"/>
</dbReference>
<gene>
    <name evidence="2" type="ORF">SCP_0109020</name>
</gene>
<accession>A0A401G773</accession>
<dbReference type="GO" id="GO:0009086">
    <property type="term" value="P:methionine biosynthetic process"/>
    <property type="evidence" value="ECO:0007669"/>
    <property type="project" value="InterPro"/>
</dbReference>
<comment type="caution">
    <text evidence="2">The sequence shown here is derived from an EMBL/GenBank/DDBJ whole genome shotgun (WGS) entry which is preliminary data.</text>
</comment>
<keyword evidence="3" id="KW-1185">Reference proteome</keyword>
<dbReference type="Gene3D" id="3.20.20.210">
    <property type="match status" value="1"/>
</dbReference>
<dbReference type="GO" id="GO:0003871">
    <property type="term" value="F:5-methyltetrahydropteroyltriglutamate-homocysteine S-methyltransferase activity"/>
    <property type="evidence" value="ECO:0007669"/>
    <property type="project" value="InterPro"/>
</dbReference>
<dbReference type="SUPFAM" id="SSF51726">
    <property type="entry name" value="UROD/MetE-like"/>
    <property type="match status" value="1"/>
</dbReference>
<dbReference type="EMBL" id="BFAD01000001">
    <property type="protein sequence ID" value="GBE78020.1"/>
    <property type="molecule type" value="Genomic_DNA"/>
</dbReference>